<evidence type="ECO:0000256" key="2">
    <source>
        <dbReference type="ARBA" id="ARBA00022475"/>
    </source>
</evidence>
<dbReference type="GO" id="GO:0022857">
    <property type="term" value="F:transmembrane transporter activity"/>
    <property type="evidence" value="ECO:0007669"/>
    <property type="project" value="InterPro"/>
</dbReference>
<comment type="subcellular location">
    <subcellularLocation>
        <location evidence="1">Cell membrane</location>
        <topology evidence="1">Multi-pass membrane protein</topology>
    </subcellularLocation>
</comment>
<feature type="region of interest" description="Disordered" evidence="6">
    <location>
        <begin position="78"/>
        <end position="172"/>
    </location>
</feature>
<evidence type="ECO:0000256" key="1">
    <source>
        <dbReference type="ARBA" id="ARBA00004651"/>
    </source>
</evidence>
<feature type="compositionally biased region" description="Basic residues" evidence="6">
    <location>
        <begin position="150"/>
        <end position="172"/>
    </location>
</feature>
<gene>
    <name evidence="8" type="ORF">J4573_02430</name>
</gene>
<feature type="compositionally biased region" description="Low complexity" evidence="6">
    <location>
        <begin position="135"/>
        <end position="149"/>
    </location>
</feature>
<evidence type="ECO:0000256" key="5">
    <source>
        <dbReference type="ARBA" id="ARBA00023136"/>
    </source>
</evidence>
<dbReference type="GO" id="GO:0005886">
    <property type="term" value="C:plasma membrane"/>
    <property type="evidence" value="ECO:0007669"/>
    <property type="project" value="UniProtKB-SubCell"/>
</dbReference>
<feature type="compositionally biased region" description="Low complexity" evidence="6">
    <location>
        <begin position="78"/>
        <end position="87"/>
    </location>
</feature>
<keyword evidence="2" id="KW-1003">Cell membrane</keyword>
<proteinExistence type="predicted"/>
<keyword evidence="4 7" id="KW-1133">Transmembrane helix</keyword>
<name>A0A939PCG6_9ACTN</name>
<evidence type="ECO:0000313" key="9">
    <source>
        <dbReference type="Proteomes" id="UP000669179"/>
    </source>
</evidence>
<evidence type="ECO:0000313" key="8">
    <source>
        <dbReference type="EMBL" id="MBO2445936.1"/>
    </source>
</evidence>
<dbReference type="InterPro" id="IPR001851">
    <property type="entry name" value="ABC_transp_permease"/>
</dbReference>
<feature type="transmembrane region" description="Helical" evidence="7">
    <location>
        <begin position="20"/>
        <end position="38"/>
    </location>
</feature>
<dbReference type="Proteomes" id="UP000669179">
    <property type="component" value="Unassembled WGS sequence"/>
</dbReference>
<feature type="compositionally biased region" description="Pro residues" evidence="6">
    <location>
        <begin position="109"/>
        <end position="134"/>
    </location>
</feature>
<keyword evidence="9" id="KW-1185">Reference proteome</keyword>
<keyword evidence="3 7" id="KW-0812">Transmembrane</keyword>
<evidence type="ECO:0000256" key="3">
    <source>
        <dbReference type="ARBA" id="ARBA00022692"/>
    </source>
</evidence>
<evidence type="ECO:0000256" key="6">
    <source>
        <dbReference type="SAM" id="MobiDB-lite"/>
    </source>
</evidence>
<comment type="caution">
    <text evidence="8">The sequence shown here is derived from an EMBL/GenBank/DDBJ whole genome shotgun (WGS) entry which is preliminary data.</text>
</comment>
<accession>A0A939PCG6</accession>
<keyword evidence="5 7" id="KW-0472">Membrane</keyword>
<organism evidence="8 9">
    <name type="scientific">Actinomadura barringtoniae</name>
    <dbReference type="NCBI Taxonomy" id="1427535"/>
    <lineage>
        <taxon>Bacteria</taxon>
        <taxon>Bacillati</taxon>
        <taxon>Actinomycetota</taxon>
        <taxon>Actinomycetes</taxon>
        <taxon>Streptosporangiales</taxon>
        <taxon>Thermomonosporaceae</taxon>
        <taxon>Actinomadura</taxon>
    </lineage>
</organism>
<sequence length="172" mass="18014">MAVEQVTADGPGANTARKQFGLLCLTVLVLASVAVGNLTRSATGWRFLAVRSNERASAAIGIDVARTKLLGFAFPPSSPESAAACPAGPVPRPRATWGLPRPHRRAEHAPPPVPPRAGGPRPRGPTRPPDPAPRPAGGRSACRAAGRAPAPRRRRACARCGRRRLRRAAGRA</sequence>
<dbReference type="EMBL" id="JAGEOJ010000001">
    <property type="protein sequence ID" value="MBO2445936.1"/>
    <property type="molecule type" value="Genomic_DNA"/>
</dbReference>
<evidence type="ECO:0000256" key="4">
    <source>
        <dbReference type="ARBA" id="ARBA00022989"/>
    </source>
</evidence>
<evidence type="ECO:0000256" key="7">
    <source>
        <dbReference type="SAM" id="Phobius"/>
    </source>
</evidence>
<protein>
    <submittedName>
        <fullName evidence="8">Uncharacterized protein</fullName>
    </submittedName>
</protein>
<dbReference type="AlphaFoldDB" id="A0A939PCG6"/>
<dbReference type="Pfam" id="PF02653">
    <property type="entry name" value="BPD_transp_2"/>
    <property type="match status" value="1"/>
</dbReference>
<reference evidence="8" key="1">
    <citation type="submission" date="2021-03" db="EMBL/GenBank/DDBJ databases">
        <authorList>
            <person name="Kanchanasin P."/>
            <person name="Saeng-In P."/>
            <person name="Phongsopitanun W."/>
            <person name="Yuki M."/>
            <person name="Kudo T."/>
            <person name="Ohkuma M."/>
            <person name="Tanasupawat S."/>
        </authorList>
    </citation>
    <scope>NUCLEOTIDE SEQUENCE</scope>
    <source>
        <strain evidence="8">GKU 128</strain>
    </source>
</reference>